<dbReference type="Proteomes" id="UP000230423">
    <property type="component" value="Unassembled WGS sequence"/>
</dbReference>
<name>A0A2G9U3L1_TELCI</name>
<evidence type="ECO:0000313" key="2">
    <source>
        <dbReference type="Proteomes" id="UP000230423"/>
    </source>
</evidence>
<proteinExistence type="predicted"/>
<keyword evidence="2" id="KW-1185">Reference proteome</keyword>
<evidence type="ECO:0000313" key="1">
    <source>
        <dbReference type="EMBL" id="PIO64774.1"/>
    </source>
</evidence>
<sequence length="116" mass="13166">MLVAGVFIVLQIRFVTVNGAFFQGSWAAEYPMIFILAAYRLMAVAVPYKVDRLCSLKLSYNGAAKVPAEERRQSFNDNRVTLTSKIKTTARGNYEFALGALRCMQYTLREKIFVQQ</sequence>
<dbReference type="EMBL" id="KZ349587">
    <property type="protein sequence ID" value="PIO64774.1"/>
    <property type="molecule type" value="Genomic_DNA"/>
</dbReference>
<dbReference type="OrthoDB" id="5870477at2759"/>
<gene>
    <name evidence="1" type="ORF">TELCIR_13586</name>
</gene>
<accession>A0A2G9U3L1</accession>
<reference evidence="1 2" key="1">
    <citation type="submission" date="2015-09" db="EMBL/GenBank/DDBJ databases">
        <title>Draft genome of the parasitic nematode Teladorsagia circumcincta isolate WARC Sus (inbred).</title>
        <authorList>
            <person name="Mitreva M."/>
        </authorList>
    </citation>
    <scope>NUCLEOTIDE SEQUENCE [LARGE SCALE GENOMIC DNA]</scope>
    <source>
        <strain evidence="1 2">S</strain>
    </source>
</reference>
<dbReference type="AlphaFoldDB" id="A0A2G9U3L1"/>
<organism evidence="1 2">
    <name type="scientific">Teladorsagia circumcincta</name>
    <name type="common">Brown stomach worm</name>
    <name type="synonym">Ostertagia circumcincta</name>
    <dbReference type="NCBI Taxonomy" id="45464"/>
    <lineage>
        <taxon>Eukaryota</taxon>
        <taxon>Metazoa</taxon>
        <taxon>Ecdysozoa</taxon>
        <taxon>Nematoda</taxon>
        <taxon>Chromadorea</taxon>
        <taxon>Rhabditida</taxon>
        <taxon>Rhabditina</taxon>
        <taxon>Rhabditomorpha</taxon>
        <taxon>Strongyloidea</taxon>
        <taxon>Trichostrongylidae</taxon>
        <taxon>Teladorsagia</taxon>
    </lineage>
</organism>
<protein>
    <submittedName>
        <fullName evidence="1">Uncharacterized protein</fullName>
    </submittedName>
</protein>